<comment type="caution">
    <text evidence="8">The sequence shown here is derived from an EMBL/GenBank/DDBJ whole genome shotgun (WGS) entry which is preliminary data.</text>
</comment>
<feature type="transmembrane region" description="Helical" evidence="6">
    <location>
        <begin position="346"/>
        <end position="370"/>
    </location>
</feature>
<reference evidence="8 9" key="1">
    <citation type="submission" date="2024-03" db="EMBL/GenBank/DDBJ databases">
        <title>Sequence of Lycoming College Course Isolates.</title>
        <authorList>
            <person name="Plotts O."/>
            <person name="Newman J."/>
        </authorList>
    </citation>
    <scope>NUCLEOTIDE SEQUENCE [LARGE SCALE GENOMIC DNA]</scope>
    <source>
        <strain evidence="8 9">CJB-3</strain>
    </source>
</reference>
<evidence type="ECO:0000256" key="2">
    <source>
        <dbReference type="ARBA" id="ARBA00022475"/>
    </source>
</evidence>
<feature type="transmembrane region" description="Helical" evidence="6">
    <location>
        <begin position="308"/>
        <end position="325"/>
    </location>
</feature>
<feature type="transmembrane region" description="Helical" evidence="6">
    <location>
        <begin position="87"/>
        <end position="108"/>
    </location>
</feature>
<feature type="transmembrane region" description="Helical" evidence="6">
    <location>
        <begin position="55"/>
        <end position="75"/>
    </location>
</feature>
<feature type="transmembrane region" description="Helical" evidence="6">
    <location>
        <begin position="225"/>
        <end position="247"/>
    </location>
</feature>
<feature type="domain" description="Major facilitator superfamily (MFS) profile" evidence="7">
    <location>
        <begin position="19"/>
        <end position="408"/>
    </location>
</feature>
<evidence type="ECO:0000256" key="3">
    <source>
        <dbReference type="ARBA" id="ARBA00022692"/>
    </source>
</evidence>
<keyword evidence="3 6" id="KW-0812">Transmembrane</keyword>
<feature type="transmembrane region" description="Helical" evidence="6">
    <location>
        <begin position="143"/>
        <end position="165"/>
    </location>
</feature>
<dbReference type="CDD" id="cd17324">
    <property type="entry name" value="MFS_NepI_like"/>
    <property type="match status" value="1"/>
</dbReference>
<dbReference type="Pfam" id="PF07690">
    <property type="entry name" value="MFS_1"/>
    <property type="match status" value="1"/>
</dbReference>
<feature type="transmembrane region" description="Helical" evidence="6">
    <location>
        <begin position="20"/>
        <end position="40"/>
    </location>
</feature>
<dbReference type="Gene3D" id="1.20.1250.20">
    <property type="entry name" value="MFS general substrate transporter like domains"/>
    <property type="match status" value="1"/>
</dbReference>
<evidence type="ECO:0000256" key="1">
    <source>
        <dbReference type="ARBA" id="ARBA00004651"/>
    </source>
</evidence>
<protein>
    <submittedName>
        <fullName evidence="8">MFS transporter</fullName>
    </submittedName>
</protein>
<dbReference type="SUPFAM" id="SSF103473">
    <property type="entry name" value="MFS general substrate transporter"/>
    <property type="match status" value="1"/>
</dbReference>
<evidence type="ECO:0000256" key="4">
    <source>
        <dbReference type="ARBA" id="ARBA00022989"/>
    </source>
</evidence>
<evidence type="ECO:0000256" key="5">
    <source>
        <dbReference type="ARBA" id="ARBA00023136"/>
    </source>
</evidence>
<proteinExistence type="predicted"/>
<feature type="transmembrane region" description="Helical" evidence="6">
    <location>
        <begin position="259"/>
        <end position="278"/>
    </location>
</feature>
<keyword evidence="4 6" id="KW-1133">Transmembrane helix</keyword>
<dbReference type="InterPro" id="IPR050189">
    <property type="entry name" value="MFS_Efflux_Transporters"/>
</dbReference>
<dbReference type="PANTHER" id="PTHR43124:SF3">
    <property type="entry name" value="CHLORAMPHENICOL EFFLUX PUMP RV0191"/>
    <property type="match status" value="1"/>
</dbReference>
<dbReference type="PROSITE" id="PS50850">
    <property type="entry name" value="MFS"/>
    <property type="match status" value="1"/>
</dbReference>
<gene>
    <name evidence="8" type="ORF">WAE58_02150</name>
</gene>
<dbReference type="Proteomes" id="UP001378956">
    <property type="component" value="Unassembled WGS sequence"/>
</dbReference>
<feature type="transmembrane region" description="Helical" evidence="6">
    <location>
        <begin position="285"/>
        <end position="302"/>
    </location>
</feature>
<accession>A0ABU8NG89</accession>
<feature type="transmembrane region" description="Helical" evidence="6">
    <location>
        <begin position="171"/>
        <end position="191"/>
    </location>
</feature>
<organism evidence="8 9">
    <name type="scientific">Pedobacter panaciterrae</name>
    <dbReference type="NCBI Taxonomy" id="363849"/>
    <lineage>
        <taxon>Bacteria</taxon>
        <taxon>Pseudomonadati</taxon>
        <taxon>Bacteroidota</taxon>
        <taxon>Sphingobacteriia</taxon>
        <taxon>Sphingobacteriales</taxon>
        <taxon>Sphingobacteriaceae</taxon>
        <taxon>Pedobacter</taxon>
    </lineage>
</organism>
<feature type="transmembrane region" description="Helical" evidence="6">
    <location>
        <begin position="382"/>
        <end position="401"/>
    </location>
</feature>
<evidence type="ECO:0000259" key="7">
    <source>
        <dbReference type="PROSITE" id="PS50850"/>
    </source>
</evidence>
<dbReference type="RefSeq" id="WP_288880375.1">
    <property type="nucleotide sequence ID" value="NZ_CBFGNQ010000004.1"/>
</dbReference>
<keyword evidence="9" id="KW-1185">Reference proteome</keyword>
<keyword evidence="2" id="KW-1003">Cell membrane</keyword>
<dbReference type="PANTHER" id="PTHR43124">
    <property type="entry name" value="PURINE EFFLUX PUMP PBUE"/>
    <property type="match status" value="1"/>
</dbReference>
<evidence type="ECO:0000313" key="8">
    <source>
        <dbReference type="EMBL" id="MEJ2901207.1"/>
    </source>
</evidence>
<keyword evidence="5 6" id="KW-0472">Membrane</keyword>
<evidence type="ECO:0000256" key="6">
    <source>
        <dbReference type="SAM" id="Phobius"/>
    </source>
</evidence>
<sequence length="428" mass="46505">MKQSSTNIILPFSNYQKLVIALLALLQFTIVLDFMVLAPLGDYLMKSLSITPKGFGVVVSSYAFSAGASGILAAGFADKFDRKKILLFFYAGFIVGTLCCALATTYWMLLGARIITGLFGGVIGAISMTIMTDLFEVNQRGRVMGFVQMAFAASQVLGIPIGLYFANLWGWHSSFLMIVGLAVLIAITIVIKVKPIDKHLALQSDKSAFLHLWHAVSNKSYQTGFIATAFLSVGGFMLMPFSSAYLINNINITPQQLPMVFMFTGIASIIIMPLIGKLSDKIDKFMLFSAGSALAVIMILIYTNLVPIPLWQVVLVNMVLFMGIMSRMIPATTLTMSIPDMKDRGAFMSVNASLQQMAGGIAALCAGLIVTQKNSTSPLENYGILGIVVSVIIAVCCIFVYRVSVMVKKKQADVIQDIPKEELQLSEV</sequence>
<dbReference type="EMBL" id="JBBEUB010000001">
    <property type="protein sequence ID" value="MEJ2901207.1"/>
    <property type="molecule type" value="Genomic_DNA"/>
</dbReference>
<name>A0ABU8NG89_9SPHI</name>
<dbReference type="InterPro" id="IPR011701">
    <property type="entry name" value="MFS"/>
</dbReference>
<feature type="transmembrane region" description="Helical" evidence="6">
    <location>
        <begin position="114"/>
        <end position="131"/>
    </location>
</feature>
<dbReference type="InterPro" id="IPR036259">
    <property type="entry name" value="MFS_trans_sf"/>
</dbReference>
<dbReference type="InterPro" id="IPR020846">
    <property type="entry name" value="MFS_dom"/>
</dbReference>
<evidence type="ECO:0000313" key="9">
    <source>
        <dbReference type="Proteomes" id="UP001378956"/>
    </source>
</evidence>
<comment type="subcellular location">
    <subcellularLocation>
        <location evidence="1">Cell membrane</location>
        <topology evidence="1">Multi-pass membrane protein</topology>
    </subcellularLocation>
</comment>